<dbReference type="PANTHER" id="PTHR46599">
    <property type="entry name" value="PIGGYBAC TRANSPOSABLE ELEMENT-DERIVED PROTEIN 4"/>
    <property type="match status" value="1"/>
</dbReference>
<reference evidence="3" key="2">
    <citation type="submission" date="2021-09" db="EMBL/GenBank/DDBJ databases">
        <authorList>
            <person name="Jia N."/>
            <person name="Wang J."/>
            <person name="Shi W."/>
            <person name="Du L."/>
            <person name="Sun Y."/>
            <person name="Zhan W."/>
            <person name="Jiang J."/>
            <person name="Wang Q."/>
            <person name="Zhang B."/>
            <person name="Ji P."/>
            <person name="Sakyi L.B."/>
            <person name="Cui X."/>
            <person name="Yuan T."/>
            <person name="Jiang B."/>
            <person name="Yang W."/>
            <person name="Lam T.T.-Y."/>
            <person name="Chang Q."/>
            <person name="Ding S."/>
            <person name="Wang X."/>
            <person name="Zhu J."/>
            <person name="Ruan X."/>
            <person name="Zhao L."/>
            <person name="Wei J."/>
            <person name="Que T."/>
            <person name="Du C."/>
            <person name="Cheng J."/>
            <person name="Dai P."/>
            <person name="Han X."/>
            <person name="Huang E."/>
            <person name="Gao Y."/>
            <person name="Liu J."/>
            <person name="Shao H."/>
            <person name="Ye R."/>
            <person name="Li L."/>
            <person name="Wei W."/>
            <person name="Wang X."/>
            <person name="Wang C."/>
            <person name="Huo Q."/>
            <person name="Li W."/>
            <person name="Guo W."/>
            <person name="Chen H."/>
            <person name="Chen S."/>
            <person name="Zhou L."/>
            <person name="Zhou L."/>
            <person name="Ni X."/>
            <person name="Tian J."/>
            <person name="Zhou Y."/>
            <person name="Sheng Y."/>
            <person name="Liu T."/>
            <person name="Pan Y."/>
            <person name="Xia L."/>
            <person name="Li J."/>
            <person name="Zhao F."/>
            <person name="Cao W."/>
        </authorList>
    </citation>
    <scope>NUCLEOTIDE SEQUENCE</scope>
    <source>
        <strain evidence="3">Rmic-2018</strain>
        <tissue evidence="3">Larvae</tissue>
    </source>
</reference>
<evidence type="ECO:0000259" key="2">
    <source>
        <dbReference type="Pfam" id="PF13843"/>
    </source>
</evidence>
<evidence type="ECO:0000313" key="4">
    <source>
        <dbReference type="Proteomes" id="UP000821866"/>
    </source>
</evidence>
<dbReference type="VEuPathDB" id="VectorBase:LOC119187685"/>
<protein>
    <recommendedName>
        <fullName evidence="2">PiggyBac transposable element-derived protein domain-containing protein</fullName>
    </recommendedName>
</protein>
<dbReference type="EMBL" id="JABSTU010000005">
    <property type="protein sequence ID" value="KAH8029927.1"/>
    <property type="molecule type" value="Genomic_DNA"/>
</dbReference>
<evidence type="ECO:0000313" key="3">
    <source>
        <dbReference type="EMBL" id="KAH8029927.1"/>
    </source>
</evidence>
<organism evidence="3 4">
    <name type="scientific">Rhipicephalus microplus</name>
    <name type="common">Cattle tick</name>
    <name type="synonym">Boophilus microplus</name>
    <dbReference type="NCBI Taxonomy" id="6941"/>
    <lineage>
        <taxon>Eukaryota</taxon>
        <taxon>Metazoa</taxon>
        <taxon>Ecdysozoa</taxon>
        <taxon>Arthropoda</taxon>
        <taxon>Chelicerata</taxon>
        <taxon>Arachnida</taxon>
        <taxon>Acari</taxon>
        <taxon>Parasitiformes</taxon>
        <taxon>Ixodida</taxon>
        <taxon>Ixodoidea</taxon>
        <taxon>Ixodidae</taxon>
        <taxon>Rhipicephalinae</taxon>
        <taxon>Rhipicephalus</taxon>
        <taxon>Boophilus</taxon>
    </lineage>
</organism>
<dbReference type="PANTHER" id="PTHR46599:SF3">
    <property type="entry name" value="PIGGYBAC TRANSPOSABLE ELEMENT-DERIVED PROTEIN 4"/>
    <property type="match status" value="1"/>
</dbReference>
<reference evidence="3" key="1">
    <citation type="journal article" date="2020" name="Cell">
        <title>Large-Scale Comparative Analyses of Tick Genomes Elucidate Their Genetic Diversity and Vector Capacities.</title>
        <authorList>
            <consortium name="Tick Genome and Microbiome Consortium (TIGMIC)"/>
            <person name="Jia N."/>
            <person name="Wang J."/>
            <person name="Shi W."/>
            <person name="Du L."/>
            <person name="Sun Y."/>
            <person name="Zhan W."/>
            <person name="Jiang J.F."/>
            <person name="Wang Q."/>
            <person name="Zhang B."/>
            <person name="Ji P."/>
            <person name="Bell-Sakyi L."/>
            <person name="Cui X.M."/>
            <person name="Yuan T.T."/>
            <person name="Jiang B.G."/>
            <person name="Yang W.F."/>
            <person name="Lam T.T."/>
            <person name="Chang Q.C."/>
            <person name="Ding S.J."/>
            <person name="Wang X.J."/>
            <person name="Zhu J.G."/>
            <person name="Ruan X.D."/>
            <person name="Zhao L."/>
            <person name="Wei J.T."/>
            <person name="Ye R.Z."/>
            <person name="Que T.C."/>
            <person name="Du C.H."/>
            <person name="Zhou Y.H."/>
            <person name="Cheng J.X."/>
            <person name="Dai P.F."/>
            <person name="Guo W.B."/>
            <person name="Han X.H."/>
            <person name="Huang E.J."/>
            <person name="Li L.F."/>
            <person name="Wei W."/>
            <person name="Gao Y.C."/>
            <person name="Liu J.Z."/>
            <person name="Shao H.Z."/>
            <person name="Wang X."/>
            <person name="Wang C.C."/>
            <person name="Yang T.C."/>
            <person name="Huo Q.B."/>
            <person name="Li W."/>
            <person name="Chen H.Y."/>
            <person name="Chen S.E."/>
            <person name="Zhou L.G."/>
            <person name="Ni X.B."/>
            <person name="Tian J.H."/>
            <person name="Sheng Y."/>
            <person name="Liu T."/>
            <person name="Pan Y.S."/>
            <person name="Xia L.Y."/>
            <person name="Li J."/>
            <person name="Zhao F."/>
            <person name="Cao W.C."/>
        </authorList>
    </citation>
    <scope>NUCLEOTIDE SEQUENCE</scope>
    <source>
        <strain evidence="3">Rmic-2018</strain>
    </source>
</reference>
<proteinExistence type="predicted"/>
<keyword evidence="4" id="KW-1185">Reference proteome</keyword>
<evidence type="ECO:0000256" key="1">
    <source>
        <dbReference type="SAM" id="MobiDB-lite"/>
    </source>
</evidence>
<accession>A0A9J6E625</accession>
<feature type="compositionally biased region" description="Acidic residues" evidence="1">
    <location>
        <begin position="129"/>
        <end position="139"/>
    </location>
</feature>
<feature type="region of interest" description="Disordered" evidence="1">
    <location>
        <begin position="104"/>
        <end position="159"/>
    </location>
</feature>
<dbReference type="Pfam" id="PF13843">
    <property type="entry name" value="DDE_Tnp_1_7"/>
    <property type="match status" value="1"/>
</dbReference>
<feature type="compositionally biased region" description="Basic residues" evidence="1">
    <location>
        <begin position="145"/>
        <end position="159"/>
    </location>
</feature>
<gene>
    <name evidence="3" type="ORF">HPB51_005744</name>
</gene>
<dbReference type="AlphaFoldDB" id="A0A9J6E625"/>
<dbReference type="Proteomes" id="UP000821866">
    <property type="component" value="Chromosome 3"/>
</dbReference>
<sequence>MRVSSPLPIVEQFQDLIRDVDVLPRPLVPVRRDLAETDVPRQLLVLVRRDLADSTLLMWLLVPVQQHLGGDFAQLPGALPPRVLSHQGKRLLTREEALELYFSLPDDPTSSDADRDTDEDFAPELAPPDSDEQSSEAEAAESTRKPQKRKATYSRKKRRQKKVPRICDEAEVEEEEVGAWKSSEPDAVIRVPKIWDPQYSANFPTTPCEAFALYFDEGIMNTLVYEGKGADRPANVGLGEHVVLSLIDRVEAGTQLYFDNFFTSTRIMEALKEKNILAAGTVRPNRKDLPDEIKRDNKLQKGQYIWRAKGSITAYQWRDTKNVHVLSNFHHPSDTEDVVRKLSNGSSISVQCPKAVSD</sequence>
<comment type="caution">
    <text evidence="3">The sequence shown here is derived from an EMBL/GenBank/DDBJ whole genome shotgun (WGS) entry which is preliminary data.</text>
</comment>
<feature type="domain" description="PiggyBac transposable element-derived protein" evidence="2">
    <location>
        <begin position="219"/>
        <end position="358"/>
    </location>
</feature>
<dbReference type="InterPro" id="IPR029526">
    <property type="entry name" value="PGBD"/>
</dbReference>
<name>A0A9J6E625_RHIMP</name>